<feature type="compositionally biased region" description="Polar residues" evidence="1">
    <location>
        <begin position="563"/>
        <end position="572"/>
    </location>
</feature>
<evidence type="ECO:0000256" key="1">
    <source>
        <dbReference type="SAM" id="MobiDB-lite"/>
    </source>
</evidence>
<feature type="compositionally biased region" description="Polar residues" evidence="1">
    <location>
        <begin position="421"/>
        <end position="431"/>
    </location>
</feature>
<organism evidence="2">
    <name type="scientific">Schistocephalus solidus</name>
    <name type="common">Tapeworm</name>
    <dbReference type="NCBI Taxonomy" id="70667"/>
    <lineage>
        <taxon>Eukaryota</taxon>
        <taxon>Metazoa</taxon>
        <taxon>Spiralia</taxon>
        <taxon>Lophotrochozoa</taxon>
        <taxon>Platyhelminthes</taxon>
        <taxon>Cestoda</taxon>
        <taxon>Eucestoda</taxon>
        <taxon>Diphyllobothriidea</taxon>
        <taxon>Diphyllobothriidae</taxon>
        <taxon>Schistocephalus</taxon>
    </lineage>
</organism>
<protein>
    <submittedName>
        <fullName evidence="2">Uncharacterized protein</fullName>
    </submittedName>
</protein>
<feature type="region of interest" description="Disordered" evidence="1">
    <location>
        <begin position="316"/>
        <end position="446"/>
    </location>
</feature>
<feature type="region of interest" description="Disordered" evidence="1">
    <location>
        <begin position="560"/>
        <end position="626"/>
    </location>
</feature>
<feature type="compositionally biased region" description="Basic residues" evidence="1">
    <location>
        <begin position="270"/>
        <end position="284"/>
    </location>
</feature>
<feature type="region of interest" description="Disordered" evidence="1">
    <location>
        <begin position="168"/>
        <end position="188"/>
    </location>
</feature>
<gene>
    <name evidence="2" type="ORF">TR113775</name>
</gene>
<name>A0A0X3Q695_SCHSO</name>
<proteinExistence type="predicted"/>
<feature type="compositionally biased region" description="Polar residues" evidence="1">
    <location>
        <begin position="240"/>
        <end position="255"/>
    </location>
</feature>
<accession>A0A0X3Q695</accession>
<reference evidence="2" key="1">
    <citation type="submission" date="2016-01" db="EMBL/GenBank/DDBJ databases">
        <title>Reference transcriptome for the parasite Schistocephalus solidus: insights into the molecular evolution of parasitism.</title>
        <authorList>
            <person name="Hebert F.O."/>
            <person name="Grambauer S."/>
            <person name="Barber I."/>
            <person name="Landry C.R."/>
            <person name="Aubin-Horth N."/>
        </authorList>
    </citation>
    <scope>NUCLEOTIDE SEQUENCE</scope>
</reference>
<evidence type="ECO:0000313" key="2">
    <source>
        <dbReference type="EMBL" id="JAP54896.1"/>
    </source>
</evidence>
<sequence length="626" mass="68356">PKVDVEMPQVDADLDVSGKVDVPSTKVVIDADTDLDVDADGKIGGIGKMGGLKVKMPKAHWKMGKFSGISSPVISADVPEVVVHAPVLSSPTDSSISVSHPAVSMSAHRGPFSQVTVVDSRVRSGHLNLTGFDDVDHGSACVLSGDSSAPPVASCQLSPPVSAFALSESESSEVESASDTPPFSSPSDFWAHSVTPDLGKSYGIHGGASLPRCKEEDLVLSEDLKKVGFRLRWPWSSQKATPTVSTSIPPQQRKISSSSSGVVEGSPPNQKRKRPFKPEKRKRKKEAEQVVPVRSFGRRDEDLGIQADISTAVLSPAPDFGESIESGQKRDWSWKRGARSHQPSMQVQVKESRVTPLHYSTPSKATPSDAKSKTHFAGLFKVKSNRKRASPVDVREPLQVSVEMRKPSSSSRGSSADRLQRQTWHAPSLNDTDGEKVRPPTPPLSWLPDADISKDLAVAYRRYYAYGSPLRKPRPWSTLDFPPRNCKFRNDDKLFPYAITPTKLPSCNWKTDEEYNVPYMDDDALPEEEPEWALGESRRTLTLATADATSFRTSFLAAGEPSEASSGLQNSPHTKKSRSLRAFSRSKKPAKEEKKSTKLTKFGMPPRPEDRPHLDGSVHLEDPGGQ</sequence>
<feature type="compositionally biased region" description="Basic residues" evidence="1">
    <location>
        <begin position="573"/>
        <end position="588"/>
    </location>
</feature>
<feature type="compositionally biased region" description="Low complexity" evidence="1">
    <location>
        <begin position="256"/>
        <end position="266"/>
    </location>
</feature>
<feature type="region of interest" description="Disordered" evidence="1">
    <location>
        <begin position="240"/>
        <end position="302"/>
    </location>
</feature>
<dbReference type="AlphaFoldDB" id="A0A0X3Q695"/>
<dbReference type="EMBL" id="GEEE01008329">
    <property type="protein sequence ID" value="JAP54896.1"/>
    <property type="molecule type" value="Transcribed_RNA"/>
</dbReference>
<feature type="non-terminal residue" evidence="2">
    <location>
        <position position="1"/>
    </location>
</feature>
<feature type="compositionally biased region" description="Basic and acidic residues" evidence="1">
    <location>
        <begin position="607"/>
        <end position="626"/>
    </location>
</feature>